<gene>
    <name evidence="2" type="ORF">NTJ_02442</name>
</gene>
<sequence length="141" mass="15588">MKRGETCIIVEAPGRWHMGRVPSGAPPHVRRAALSCRLLFRKWGVIEAREPGHGNWARQRIFHQSPPATDDTLRAARRPPSPPADPPCAVIIGGGRFRSAGLRFLWDAHVYGYALIRNMALANRSPTRKRSLGRAAISPPS</sequence>
<dbReference type="EMBL" id="AP028909">
    <property type="protein sequence ID" value="BES89635.1"/>
    <property type="molecule type" value="Genomic_DNA"/>
</dbReference>
<protein>
    <submittedName>
        <fullName evidence="2">Uncharacterized protein</fullName>
    </submittedName>
</protein>
<evidence type="ECO:0000313" key="3">
    <source>
        <dbReference type="Proteomes" id="UP001307889"/>
    </source>
</evidence>
<evidence type="ECO:0000256" key="1">
    <source>
        <dbReference type="SAM" id="MobiDB-lite"/>
    </source>
</evidence>
<name>A0ABN7ABE1_9HEMI</name>
<organism evidence="2 3">
    <name type="scientific">Nesidiocoris tenuis</name>
    <dbReference type="NCBI Taxonomy" id="355587"/>
    <lineage>
        <taxon>Eukaryota</taxon>
        <taxon>Metazoa</taxon>
        <taxon>Ecdysozoa</taxon>
        <taxon>Arthropoda</taxon>
        <taxon>Hexapoda</taxon>
        <taxon>Insecta</taxon>
        <taxon>Pterygota</taxon>
        <taxon>Neoptera</taxon>
        <taxon>Paraneoptera</taxon>
        <taxon>Hemiptera</taxon>
        <taxon>Heteroptera</taxon>
        <taxon>Panheteroptera</taxon>
        <taxon>Cimicomorpha</taxon>
        <taxon>Miridae</taxon>
        <taxon>Dicyphina</taxon>
        <taxon>Nesidiocoris</taxon>
    </lineage>
</organism>
<proteinExistence type="predicted"/>
<feature type="region of interest" description="Disordered" evidence="1">
    <location>
        <begin position="62"/>
        <end position="86"/>
    </location>
</feature>
<keyword evidence="3" id="KW-1185">Reference proteome</keyword>
<reference evidence="2 3" key="1">
    <citation type="submission" date="2023-09" db="EMBL/GenBank/DDBJ databases">
        <title>Nesidiocoris tenuis whole genome shotgun sequence.</title>
        <authorList>
            <person name="Shibata T."/>
            <person name="Shimoda M."/>
            <person name="Kobayashi T."/>
            <person name="Uehara T."/>
        </authorList>
    </citation>
    <scope>NUCLEOTIDE SEQUENCE [LARGE SCALE GENOMIC DNA]</scope>
    <source>
        <strain evidence="2 3">Japan</strain>
    </source>
</reference>
<dbReference type="Proteomes" id="UP001307889">
    <property type="component" value="Chromosome 1"/>
</dbReference>
<accession>A0ABN7ABE1</accession>
<evidence type="ECO:0000313" key="2">
    <source>
        <dbReference type="EMBL" id="BES89635.1"/>
    </source>
</evidence>